<accession>A0A0L0SJH6</accession>
<gene>
    <name evidence="2" type="ORF">AMAG_07732</name>
</gene>
<feature type="region of interest" description="Disordered" evidence="1">
    <location>
        <begin position="195"/>
        <end position="222"/>
    </location>
</feature>
<protein>
    <recommendedName>
        <fullName evidence="4">tRNA/rRNA methyltransferase SpoU type domain-containing protein</fullName>
    </recommendedName>
</protein>
<dbReference type="InterPro" id="IPR045330">
    <property type="entry name" value="TRM3/TARBP1"/>
</dbReference>
<dbReference type="EMBL" id="GG745340">
    <property type="protein sequence ID" value="KNE62520.1"/>
    <property type="molecule type" value="Genomic_DNA"/>
</dbReference>
<dbReference type="OrthoDB" id="241340at2759"/>
<dbReference type="Gene3D" id="3.40.1280.10">
    <property type="match status" value="1"/>
</dbReference>
<dbReference type="InterPro" id="IPR029028">
    <property type="entry name" value="Alpha/beta_knot_MTases"/>
</dbReference>
<evidence type="ECO:0008006" key="4">
    <source>
        <dbReference type="Google" id="ProtNLM"/>
    </source>
</evidence>
<evidence type="ECO:0000313" key="2">
    <source>
        <dbReference type="EMBL" id="KNE62520.1"/>
    </source>
</evidence>
<dbReference type="VEuPathDB" id="FungiDB:AMAG_07732"/>
<dbReference type="PANTHER" id="PTHR12029">
    <property type="entry name" value="RNA METHYLTRANSFERASE"/>
    <property type="match status" value="1"/>
</dbReference>
<evidence type="ECO:0000313" key="3">
    <source>
        <dbReference type="Proteomes" id="UP000054350"/>
    </source>
</evidence>
<sequence length="316" mass="34181">MVQALGRIGSPANVVATAEVVFAVVTPWLATNHFTVRLHTQWVISRTWRICETHEKHDGAPVALKALLARQDLVALVKFIQTNRDSTKFRTKYIAAKYLNNDFDPVDDWTLTFVFELFPTLSSETASDEHISARAFRRVLQGGDVKVDVGAGWPRISAPERVFHLMGSQIEDEAQLSHGADLVVDQATGVVADMATSAPRTKSGQPNGGKGKGKNKGKIKCDTKAPASAQPAEAAIHADQPATGLGAVQNMIRSIPGAVGAGRAGRFQFILLAAGNIIDVCIEIPHLGLTRSLNVHNSAVILIWEYVRRQLLALNA</sequence>
<reference evidence="3" key="2">
    <citation type="submission" date="2009-11" db="EMBL/GenBank/DDBJ databases">
        <title>The Genome Sequence of Allomyces macrogynus strain ATCC 38327.</title>
        <authorList>
            <consortium name="The Broad Institute Genome Sequencing Platform"/>
            <person name="Russ C."/>
            <person name="Cuomo C."/>
            <person name="Shea T."/>
            <person name="Young S.K."/>
            <person name="Zeng Q."/>
            <person name="Koehrsen M."/>
            <person name="Haas B."/>
            <person name="Borodovsky M."/>
            <person name="Guigo R."/>
            <person name="Alvarado L."/>
            <person name="Berlin A."/>
            <person name="Borenstein D."/>
            <person name="Chen Z."/>
            <person name="Engels R."/>
            <person name="Freedman E."/>
            <person name="Gellesch M."/>
            <person name="Goldberg J."/>
            <person name="Griggs A."/>
            <person name="Gujja S."/>
            <person name="Heiman D."/>
            <person name="Hepburn T."/>
            <person name="Howarth C."/>
            <person name="Jen D."/>
            <person name="Larson L."/>
            <person name="Lewis B."/>
            <person name="Mehta T."/>
            <person name="Park D."/>
            <person name="Pearson M."/>
            <person name="Roberts A."/>
            <person name="Saif S."/>
            <person name="Shenoy N."/>
            <person name="Sisk P."/>
            <person name="Stolte C."/>
            <person name="Sykes S."/>
            <person name="Walk T."/>
            <person name="White J."/>
            <person name="Yandava C."/>
            <person name="Burger G."/>
            <person name="Gray M.W."/>
            <person name="Holland P.W.H."/>
            <person name="King N."/>
            <person name="Lang F.B.F."/>
            <person name="Roger A.J."/>
            <person name="Ruiz-Trillo I."/>
            <person name="Lander E."/>
            <person name="Nusbaum C."/>
        </authorList>
    </citation>
    <scope>NUCLEOTIDE SEQUENCE [LARGE SCALE GENOMIC DNA]</scope>
    <source>
        <strain evidence="3">ATCC 38327</strain>
    </source>
</reference>
<dbReference type="GO" id="GO:0016423">
    <property type="term" value="F:tRNA (guanine) methyltransferase activity"/>
    <property type="evidence" value="ECO:0007669"/>
    <property type="project" value="TreeGrafter"/>
</dbReference>
<dbReference type="AlphaFoldDB" id="A0A0L0SJH6"/>
<proteinExistence type="predicted"/>
<reference evidence="2 3" key="1">
    <citation type="submission" date="2009-11" db="EMBL/GenBank/DDBJ databases">
        <title>Annotation of Allomyces macrogynus ATCC 38327.</title>
        <authorList>
            <consortium name="The Broad Institute Genome Sequencing Platform"/>
            <person name="Russ C."/>
            <person name="Cuomo C."/>
            <person name="Burger G."/>
            <person name="Gray M.W."/>
            <person name="Holland P.W.H."/>
            <person name="King N."/>
            <person name="Lang F.B.F."/>
            <person name="Roger A.J."/>
            <person name="Ruiz-Trillo I."/>
            <person name="Young S.K."/>
            <person name="Zeng Q."/>
            <person name="Gargeya S."/>
            <person name="Fitzgerald M."/>
            <person name="Haas B."/>
            <person name="Abouelleil A."/>
            <person name="Alvarado L."/>
            <person name="Arachchi H.M."/>
            <person name="Berlin A."/>
            <person name="Chapman S.B."/>
            <person name="Gearin G."/>
            <person name="Goldberg J."/>
            <person name="Griggs A."/>
            <person name="Gujja S."/>
            <person name="Hansen M."/>
            <person name="Heiman D."/>
            <person name="Howarth C."/>
            <person name="Larimer J."/>
            <person name="Lui A."/>
            <person name="MacDonald P.J.P."/>
            <person name="McCowen C."/>
            <person name="Montmayeur A."/>
            <person name="Murphy C."/>
            <person name="Neiman D."/>
            <person name="Pearson M."/>
            <person name="Priest M."/>
            <person name="Roberts A."/>
            <person name="Saif S."/>
            <person name="Shea T."/>
            <person name="Sisk P."/>
            <person name="Stolte C."/>
            <person name="Sykes S."/>
            <person name="Wortman J."/>
            <person name="Nusbaum C."/>
            <person name="Birren B."/>
        </authorList>
    </citation>
    <scope>NUCLEOTIDE SEQUENCE [LARGE SCALE GENOMIC DNA]</scope>
    <source>
        <strain evidence="2 3">ATCC 38327</strain>
    </source>
</reference>
<organism evidence="2 3">
    <name type="scientific">Allomyces macrogynus (strain ATCC 38327)</name>
    <name type="common">Allomyces javanicus var. macrogynus</name>
    <dbReference type="NCBI Taxonomy" id="578462"/>
    <lineage>
        <taxon>Eukaryota</taxon>
        <taxon>Fungi</taxon>
        <taxon>Fungi incertae sedis</taxon>
        <taxon>Blastocladiomycota</taxon>
        <taxon>Blastocladiomycetes</taxon>
        <taxon>Blastocladiales</taxon>
        <taxon>Blastocladiaceae</taxon>
        <taxon>Allomyces</taxon>
    </lineage>
</organism>
<dbReference type="GO" id="GO:0030488">
    <property type="term" value="P:tRNA methylation"/>
    <property type="evidence" value="ECO:0007669"/>
    <property type="project" value="TreeGrafter"/>
</dbReference>
<dbReference type="STRING" id="578462.A0A0L0SJH6"/>
<dbReference type="PANTHER" id="PTHR12029:SF11">
    <property type="entry name" value="METHYLTRANSFERASE TARBP1-RELATED"/>
    <property type="match status" value="1"/>
</dbReference>
<dbReference type="SUPFAM" id="SSF75217">
    <property type="entry name" value="alpha/beta knot"/>
    <property type="match status" value="1"/>
</dbReference>
<keyword evidence="3" id="KW-1185">Reference proteome</keyword>
<name>A0A0L0SJH6_ALLM3</name>
<dbReference type="Proteomes" id="UP000054350">
    <property type="component" value="Unassembled WGS sequence"/>
</dbReference>
<dbReference type="InterPro" id="IPR029026">
    <property type="entry name" value="tRNA_m1G_MTases_N"/>
</dbReference>
<evidence type="ECO:0000256" key="1">
    <source>
        <dbReference type="SAM" id="MobiDB-lite"/>
    </source>
</evidence>